<protein>
    <submittedName>
        <fullName evidence="1">Uncharacterized protein</fullName>
    </submittedName>
</protein>
<dbReference type="EMBL" id="LC776701">
    <property type="protein sequence ID" value="BEQ12864.1"/>
    <property type="molecule type" value="Genomic_DNA"/>
</dbReference>
<name>A0AAU9EVI5_9CAUD</name>
<reference evidence="1 2" key="1">
    <citation type="submission" date="2023-07" db="EMBL/GenBank/DDBJ databases">
        <title>Complete genome sequence of Pseudomonas phage Ep4.</title>
        <authorList>
            <person name="Aono M."/>
            <person name="Yagi H."/>
            <person name="Kobayashi K."/>
        </authorList>
    </citation>
    <scope>NUCLEOTIDE SEQUENCE [LARGE SCALE GENOMIC DNA]</scope>
    <source>
        <strain evidence="1 2">Ep4</strain>
    </source>
</reference>
<dbReference type="Proteomes" id="UP001304640">
    <property type="component" value="Segment"/>
</dbReference>
<organism evidence="1 2">
    <name type="scientific">Pseudomonas phage Ep4</name>
    <dbReference type="NCBI Taxonomy" id="3057492"/>
    <lineage>
        <taxon>Viruses</taxon>
        <taxon>Duplodnaviria</taxon>
        <taxon>Heunggongvirae</taxon>
        <taxon>Uroviricota</taxon>
        <taxon>Caudoviricetes</taxon>
        <taxon>Autographivirales</taxon>
        <taxon>Autoscriptoviridae</taxon>
        <taxon>Corkvirinae</taxon>
        <taxon>Actinidiaevirus</taxon>
        <taxon>Actinidiaevirus Ep4</taxon>
    </lineage>
</organism>
<evidence type="ECO:0000313" key="1">
    <source>
        <dbReference type="EMBL" id="BEQ12864.1"/>
    </source>
</evidence>
<gene>
    <name evidence="1" type="ORF">Ep4_005</name>
</gene>
<keyword evidence="2" id="KW-1185">Reference proteome</keyword>
<evidence type="ECO:0000313" key="2">
    <source>
        <dbReference type="Proteomes" id="UP001304640"/>
    </source>
</evidence>
<accession>A0AAU9EVI5</accession>
<sequence>MLLQGDCMALRTNNGGWASVGTEFDYSNTTRAERTAVLEREARLSAWRKTLPKRKKPAHEKAGPVAWIQF</sequence>
<proteinExistence type="predicted"/>